<feature type="compositionally biased region" description="Low complexity" evidence="1">
    <location>
        <begin position="66"/>
        <end position="75"/>
    </location>
</feature>
<evidence type="ECO:0000313" key="2">
    <source>
        <dbReference type="EMBL" id="MER2249529.1"/>
    </source>
</evidence>
<feature type="region of interest" description="Disordered" evidence="1">
    <location>
        <begin position="47"/>
        <end position="134"/>
    </location>
</feature>
<sequence>MPIRTDDEYRAALARLDSERVILRSRSLTDDEQHNFDALMRDIEAYQATHSPGATAAPVSGPAERPAPQSASAQPSPQPVQTTSGQVLASASMRRELERRGMTAVVQPDAGASASQASMDREIRRQGLTPLGAA</sequence>
<accession>A0ABV1QJG2</accession>
<feature type="compositionally biased region" description="Polar residues" evidence="1">
    <location>
        <begin position="80"/>
        <end position="89"/>
    </location>
</feature>
<organism evidence="2 3">
    <name type="scientific">Methylorubrum podarium</name>
    <dbReference type="NCBI Taxonomy" id="200476"/>
    <lineage>
        <taxon>Bacteria</taxon>
        <taxon>Pseudomonadati</taxon>
        <taxon>Pseudomonadota</taxon>
        <taxon>Alphaproteobacteria</taxon>
        <taxon>Hyphomicrobiales</taxon>
        <taxon>Methylobacteriaceae</taxon>
        <taxon>Methylorubrum</taxon>
    </lineage>
</organism>
<keyword evidence="3" id="KW-1185">Reference proteome</keyword>
<dbReference type="RefSeq" id="WP_350393042.1">
    <property type="nucleotide sequence ID" value="NZ_JBELQE010000040.1"/>
</dbReference>
<gene>
    <name evidence="2" type="ORF">ABS772_06320</name>
</gene>
<name>A0ABV1QJG2_9HYPH</name>
<dbReference type="EMBL" id="JBELQE010000040">
    <property type="protein sequence ID" value="MER2249529.1"/>
    <property type="molecule type" value="Genomic_DNA"/>
</dbReference>
<evidence type="ECO:0000256" key="1">
    <source>
        <dbReference type="SAM" id="MobiDB-lite"/>
    </source>
</evidence>
<protein>
    <submittedName>
        <fullName evidence="2">Uncharacterized protein</fullName>
    </submittedName>
</protein>
<comment type="caution">
    <text evidence="2">The sequence shown here is derived from an EMBL/GenBank/DDBJ whole genome shotgun (WGS) entry which is preliminary data.</text>
</comment>
<proteinExistence type="predicted"/>
<evidence type="ECO:0000313" key="3">
    <source>
        <dbReference type="Proteomes" id="UP001480955"/>
    </source>
</evidence>
<reference evidence="2 3" key="1">
    <citation type="submission" date="2024-06" db="EMBL/GenBank/DDBJ databases">
        <authorList>
            <person name="Campbell A.G."/>
        </authorList>
    </citation>
    <scope>NUCLEOTIDE SEQUENCE [LARGE SCALE GENOMIC DNA]</scope>
    <source>
        <strain evidence="2 3">EM12</strain>
    </source>
</reference>
<dbReference type="Proteomes" id="UP001480955">
    <property type="component" value="Unassembled WGS sequence"/>
</dbReference>